<feature type="compositionally biased region" description="Basic and acidic residues" evidence="1">
    <location>
        <begin position="1"/>
        <end position="20"/>
    </location>
</feature>
<gene>
    <name evidence="2" type="ORF">GCM10025759_28730</name>
</gene>
<dbReference type="EMBL" id="BAABKY010000004">
    <property type="protein sequence ID" value="GAA5079975.1"/>
    <property type="molecule type" value="Genomic_DNA"/>
</dbReference>
<feature type="region of interest" description="Disordered" evidence="1">
    <location>
        <begin position="1"/>
        <end position="27"/>
    </location>
</feature>
<comment type="caution">
    <text evidence="2">The sequence shown here is derived from an EMBL/GenBank/DDBJ whole genome shotgun (WGS) entry which is preliminary data.</text>
</comment>
<proteinExistence type="predicted"/>
<keyword evidence="3" id="KW-1185">Reference proteome</keyword>
<evidence type="ECO:0000313" key="3">
    <source>
        <dbReference type="Proteomes" id="UP001501083"/>
    </source>
</evidence>
<evidence type="ECO:0000313" key="2">
    <source>
        <dbReference type="EMBL" id="GAA5079975.1"/>
    </source>
</evidence>
<reference evidence="3" key="1">
    <citation type="journal article" date="2019" name="Int. J. Syst. Evol. Microbiol.">
        <title>The Global Catalogue of Microorganisms (GCM) 10K type strain sequencing project: providing services to taxonomists for standard genome sequencing and annotation.</title>
        <authorList>
            <consortium name="The Broad Institute Genomics Platform"/>
            <consortium name="The Broad Institute Genome Sequencing Center for Infectious Disease"/>
            <person name="Wu L."/>
            <person name="Ma J."/>
        </authorList>
    </citation>
    <scope>NUCLEOTIDE SEQUENCE [LARGE SCALE GENOMIC DNA]</scope>
    <source>
        <strain evidence="3">JCM 19212</strain>
    </source>
</reference>
<evidence type="ECO:0000256" key="1">
    <source>
        <dbReference type="SAM" id="MobiDB-lite"/>
    </source>
</evidence>
<feature type="compositionally biased region" description="Basic and acidic residues" evidence="1">
    <location>
        <begin position="76"/>
        <end position="94"/>
    </location>
</feature>
<dbReference type="Proteomes" id="UP001501083">
    <property type="component" value="Unassembled WGS sequence"/>
</dbReference>
<name>A0ABP9LN87_9GAMM</name>
<accession>A0ABP9LN87</accession>
<organism evidence="2 3">
    <name type="scientific">Lysobacter panacisoli</name>
    <dbReference type="NCBI Taxonomy" id="1255263"/>
    <lineage>
        <taxon>Bacteria</taxon>
        <taxon>Pseudomonadati</taxon>
        <taxon>Pseudomonadota</taxon>
        <taxon>Gammaproteobacteria</taxon>
        <taxon>Lysobacterales</taxon>
        <taxon>Lysobacteraceae</taxon>
        <taxon>Lysobacter</taxon>
    </lineage>
</organism>
<feature type="region of interest" description="Disordered" evidence="1">
    <location>
        <begin position="71"/>
        <end position="94"/>
    </location>
</feature>
<sequence>MRDKPSLERVSEAVIREEPKPSSPRRRVSTVERITLCGCRNRAADWIVPPFGGPKDPAFAGMTNDKVRAARAKPLRSGERREVRAHAFPIAERR</sequence>
<protein>
    <submittedName>
        <fullName evidence="2">Uncharacterized protein</fullName>
    </submittedName>
</protein>